<evidence type="ECO:0000313" key="10">
    <source>
        <dbReference type="Proteomes" id="UP000095282"/>
    </source>
</evidence>
<dbReference type="InterPro" id="IPR011011">
    <property type="entry name" value="Znf_FYVE_PHD"/>
</dbReference>
<evidence type="ECO:0000259" key="9">
    <source>
        <dbReference type="PROSITE" id="PS50280"/>
    </source>
</evidence>
<dbReference type="STRING" id="1561998.A0A1I7TLU1"/>
<dbReference type="PANTHER" id="PTHR22884">
    <property type="entry name" value="SET DOMAIN PROTEINS"/>
    <property type="match status" value="1"/>
</dbReference>
<sequence length="565" mass="64449">MNANTMNAHEIYRNAKRFTVNDRQATPHSKRPSKFDKCIVCEQLVAPEALQEAFKNEARKKIQYLKNKDAAVDALCELVDCGDETCPHKFHLACINSHQPIPRYHAQYLSMEENYGKVKCPDHFCEICFTESIIASSGRDKLIQVKDEIRAFHVNCYPAGASDDGERIISLAEKTTFSSEHFGICCGCGAGNTEELIKCSYCSKLFHRSCHGTDFPNENVPECEDCIFGTQIRKTDLILVQKENGPFLAASMKAWRRNSKGVQEVLVQFKNRSNPDTWVPLNYVCRIYPALSKTFFQTMKTEDLLRNLEDDKTYDEEWRAMSEHLEAQFHFQPNVKSRPLPKMVRAYKSHVSFSTVFGKIKLPKPMKTNKNIKIKFVLGKGYGVFAKKNLSDVIAGDYVGELVSVSEMKKRYLIGKESHDKEQKFYSFQSAGEKNDKPINFGIDAASHQNMMSFINTSCLPNCEVERVQVKVATNVMIEILRIRIIKVEKGKELTLAYNWTKFPCWCGLTKECKSALPKVDWAIPSRTVVTNVDNVENLNTETASGQKRKPTDSEYDSEMKKPKY</sequence>
<dbReference type="SMART" id="SM00317">
    <property type="entry name" value="SET"/>
    <property type="match status" value="1"/>
</dbReference>
<dbReference type="GO" id="GO:0008168">
    <property type="term" value="F:methyltransferase activity"/>
    <property type="evidence" value="ECO:0007669"/>
    <property type="project" value="UniProtKB-KW"/>
</dbReference>
<evidence type="ECO:0000256" key="6">
    <source>
        <dbReference type="ARBA" id="ARBA00022691"/>
    </source>
</evidence>
<evidence type="ECO:0000256" key="5">
    <source>
        <dbReference type="ARBA" id="ARBA00022679"/>
    </source>
</evidence>
<dbReference type="Gene3D" id="2.170.270.10">
    <property type="entry name" value="SET domain"/>
    <property type="match status" value="1"/>
</dbReference>
<reference evidence="11" key="1">
    <citation type="submission" date="2016-11" db="UniProtKB">
        <authorList>
            <consortium name="WormBaseParasite"/>
        </authorList>
    </citation>
    <scope>IDENTIFICATION</scope>
</reference>
<keyword evidence="7" id="KW-0539">Nucleus</keyword>
<feature type="region of interest" description="Disordered" evidence="8">
    <location>
        <begin position="540"/>
        <end position="565"/>
    </location>
</feature>
<dbReference type="Gene3D" id="3.30.40.10">
    <property type="entry name" value="Zinc/RING finger domain, C3HC4 (zinc finger)"/>
    <property type="match status" value="1"/>
</dbReference>
<evidence type="ECO:0000256" key="8">
    <source>
        <dbReference type="SAM" id="MobiDB-lite"/>
    </source>
</evidence>
<dbReference type="InterPro" id="IPR046341">
    <property type="entry name" value="SET_dom_sf"/>
</dbReference>
<dbReference type="InterPro" id="IPR001214">
    <property type="entry name" value="SET_dom"/>
</dbReference>
<name>A0A1I7TLU1_9PELO</name>
<evidence type="ECO:0000256" key="2">
    <source>
        <dbReference type="ARBA" id="ARBA00004286"/>
    </source>
</evidence>
<organism evidence="10 11">
    <name type="scientific">Caenorhabditis tropicalis</name>
    <dbReference type="NCBI Taxonomy" id="1561998"/>
    <lineage>
        <taxon>Eukaryota</taxon>
        <taxon>Metazoa</taxon>
        <taxon>Ecdysozoa</taxon>
        <taxon>Nematoda</taxon>
        <taxon>Chromadorea</taxon>
        <taxon>Rhabditida</taxon>
        <taxon>Rhabditina</taxon>
        <taxon>Rhabditomorpha</taxon>
        <taxon>Rhabditoidea</taxon>
        <taxon>Rhabditidae</taxon>
        <taxon>Peloderinae</taxon>
        <taxon>Caenorhabditis</taxon>
    </lineage>
</organism>
<keyword evidence="10" id="KW-1185">Reference proteome</keyword>
<dbReference type="WBParaSite" id="Csp11.Scaffold628.g7192.t1">
    <property type="protein sequence ID" value="Csp11.Scaffold628.g7192.t1"/>
    <property type="gene ID" value="Csp11.Scaffold628.g7192"/>
</dbReference>
<dbReference type="PROSITE" id="PS50280">
    <property type="entry name" value="SET"/>
    <property type="match status" value="1"/>
</dbReference>
<proteinExistence type="predicted"/>
<feature type="domain" description="SET" evidence="9">
    <location>
        <begin position="370"/>
        <end position="499"/>
    </location>
</feature>
<dbReference type="GO" id="GO:0005694">
    <property type="term" value="C:chromosome"/>
    <property type="evidence" value="ECO:0007669"/>
    <property type="project" value="UniProtKB-SubCell"/>
</dbReference>
<evidence type="ECO:0000256" key="7">
    <source>
        <dbReference type="ARBA" id="ARBA00023242"/>
    </source>
</evidence>
<dbReference type="SUPFAM" id="SSF57903">
    <property type="entry name" value="FYVE/PHD zinc finger"/>
    <property type="match status" value="1"/>
</dbReference>
<dbReference type="eggNOG" id="KOG1081">
    <property type="taxonomic scope" value="Eukaryota"/>
</dbReference>
<keyword evidence="3" id="KW-0158">Chromosome</keyword>
<evidence type="ECO:0000256" key="4">
    <source>
        <dbReference type="ARBA" id="ARBA00022603"/>
    </source>
</evidence>
<dbReference type="InterPro" id="IPR050777">
    <property type="entry name" value="SET2_Histone-Lys_MeTrsfase"/>
</dbReference>
<dbReference type="SUPFAM" id="SSF82199">
    <property type="entry name" value="SET domain"/>
    <property type="match status" value="1"/>
</dbReference>
<keyword evidence="5" id="KW-0808">Transferase</keyword>
<dbReference type="AlphaFoldDB" id="A0A1I7TLU1"/>
<evidence type="ECO:0000256" key="3">
    <source>
        <dbReference type="ARBA" id="ARBA00022454"/>
    </source>
</evidence>
<accession>A0A1I7TLU1</accession>
<keyword evidence="6" id="KW-0949">S-adenosyl-L-methionine</keyword>
<dbReference type="InterPro" id="IPR013083">
    <property type="entry name" value="Znf_RING/FYVE/PHD"/>
</dbReference>
<evidence type="ECO:0000313" key="11">
    <source>
        <dbReference type="WBParaSite" id="Csp11.Scaffold628.g7192.t1"/>
    </source>
</evidence>
<evidence type="ECO:0000256" key="1">
    <source>
        <dbReference type="ARBA" id="ARBA00004123"/>
    </source>
</evidence>
<feature type="compositionally biased region" description="Basic and acidic residues" evidence="8">
    <location>
        <begin position="550"/>
        <end position="565"/>
    </location>
</feature>
<dbReference type="Pfam" id="PF00856">
    <property type="entry name" value="SET"/>
    <property type="match status" value="1"/>
</dbReference>
<comment type="subcellular location">
    <subcellularLocation>
        <location evidence="2">Chromosome</location>
    </subcellularLocation>
    <subcellularLocation>
        <location evidence="1">Nucleus</location>
    </subcellularLocation>
</comment>
<protein>
    <submittedName>
        <fullName evidence="11">SET domain-containing protein</fullName>
    </submittedName>
</protein>
<dbReference type="CDD" id="cd15489">
    <property type="entry name" value="PHD_SF"/>
    <property type="match status" value="1"/>
</dbReference>
<dbReference type="GO" id="GO:0032259">
    <property type="term" value="P:methylation"/>
    <property type="evidence" value="ECO:0007669"/>
    <property type="project" value="UniProtKB-KW"/>
</dbReference>
<dbReference type="GO" id="GO:0005634">
    <property type="term" value="C:nucleus"/>
    <property type="evidence" value="ECO:0007669"/>
    <property type="project" value="UniProtKB-SubCell"/>
</dbReference>
<dbReference type="Proteomes" id="UP000095282">
    <property type="component" value="Unplaced"/>
</dbReference>
<keyword evidence="4" id="KW-0489">Methyltransferase</keyword>